<dbReference type="EMBL" id="KN847475">
    <property type="protein sequence ID" value="KIX09677.1"/>
    <property type="molecule type" value="Genomic_DNA"/>
</dbReference>
<dbReference type="Pfam" id="PF12796">
    <property type="entry name" value="Ank_2"/>
    <property type="match status" value="1"/>
</dbReference>
<dbReference type="SMART" id="SM00248">
    <property type="entry name" value="ANK"/>
    <property type="match status" value="6"/>
</dbReference>
<evidence type="ECO:0000256" key="4">
    <source>
        <dbReference type="PROSITE-ProRule" id="PRU00339"/>
    </source>
</evidence>
<evidence type="ECO:0000256" key="1">
    <source>
        <dbReference type="ARBA" id="ARBA00022737"/>
    </source>
</evidence>
<dbReference type="InterPro" id="IPR002110">
    <property type="entry name" value="Ankyrin_rpt"/>
</dbReference>
<name>A0A0D2G4N8_9EURO</name>
<feature type="region of interest" description="Disordered" evidence="5">
    <location>
        <begin position="570"/>
        <end position="626"/>
    </location>
</feature>
<accession>A0A0D2G4N8</accession>
<keyword evidence="2 3" id="KW-0040">ANK repeat</keyword>
<evidence type="ECO:0000256" key="3">
    <source>
        <dbReference type="PROSITE-ProRule" id="PRU00023"/>
    </source>
</evidence>
<dbReference type="InterPro" id="IPR036770">
    <property type="entry name" value="Ankyrin_rpt-contain_sf"/>
</dbReference>
<dbReference type="InterPro" id="IPR019734">
    <property type="entry name" value="TPR_rpt"/>
</dbReference>
<gene>
    <name evidence="6" type="ORF">Z518_00758</name>
</gene>
<dbReference type="GeneID" id="25288829"/>
<dbReference type="Gene3D" id="1.25.40.20">
    <property type="entry name" value="Ankyrin repeat-containing domain"/>
    <property type="match status" value="2"/>
</dbReference>
<dbReference type="Pfam" id="PF00023">
    <property type="entry name" value="Ank"/>
    <property type="match status" value="2"/>
</dbReference>
<dbReference type="PROSITE" id="PS50297">
    <property type="entry name" value="ANK_REP_REGION"/>
    <property type="match status" value="2"/>
</dbReference>
<evidence type="ECO:0000256" key="2">
    <source>
        <dbReference type="ARBA" id="ARBA00023043"/>
    </source>
</evidence>
<feature type="region of interest" description="Disordered" evidence="5">
    <location>
        <begin position="392"/>
        <end position="415"/>
    </location>
</feature>
<dbReference type="PANTHER" id="PTHR24198">
    <property type="entry name" value="ANKYRIN REPEAT AND PROTEIN KINASE DOMAIN-CONTAINING PROTEIN"/>
    <property type="match status" value="1"/>
</dbReference>
<dbReference type="Proteomes" id="UP000053617">
    <property type="component" value="Unassembled WGS sequence"/>
</dbReference>
<dbReference type="SUPFAM" id="SSF48403">
    <property type="entry name" value="Ankyrin repeat"/>
    <property type="match status" value="1"/>
</dbReference>
<keyword evidence="1" id="KW-0677">Repeat</keyword>
<evidence type="ECO:0000256" key="5">
    <source>
        <dbReference type="SAM" id="MobiDB-lite"/>
    </source>
</evidence>
<evidence type="ECO:0000313" key="7">
    <source>
        <dbReference type="Proteomes" id="UP000053617"/>
    </source>
</evidence>
<dbReference type="PROSITE" id="PS50088">
    <property type="entry name" value="ANK_REPEAT"/>
    <property type="match status" value="3"/>
</dbReference>
<dbReference type="InterPro" id="IPR011990">
    <property type="entry name" value="TPR-like_helical_dom_sf"/>
</dbReference>
<dbReference type="SMART" id="SM00028">
    <property type="entry name" value="TPR"/>
    <property type="match status" value="3"/>
</dbReference>
<dbReference type="RefSeq" id="XP_013276813.1">
    <property type="nucleotide sequence ID" value="XM_013421359.1"/>
</dbReference>
<dbReference type="PANTHER" id="PTHR24198:SF165">
    <property type="entry name" value="ANKYRIN REPEAT-CONTAINING PROTEIN-RELATED"/>
    <property type="match status" value="1"/>
</dbReference>
<sequence length="914" mass="101259">MDPFSLTAGALQIAGACAQCTVTIIKWVGDVRTVDARISSFCDEVAALQATYEGLERSLSSPLMAEAARVANQTSDGAHLWIQVKETLNDSRRTMKRVNEVLTQIARTSGFGRKIKTQLQESIASGELSRLRQRIQFFNSALSLPIQMVCVMLQLEQRGMTAEHQTSLDAKLLSLERTMRELVKSLSVPPRSNTLSGSTIAGTERGELIQDEGMDTYIAFAKEFLTAASAAASTRSSLSTTSPAIEPDVAFEARKASLPENPLPGDQRARLVGWIQPPSKDPGHHLHNTLYAPQSSGRGGGARVEDDSEVEFLRAKRHLKLGQERVEQGNYAGAEIHFRKALALMEDHDFEGRISFQPAEVVLMLADTCRKQDKLDEAVTLLEPLAAMQPDIFPSSSKSDAFTEAKRPSSSKPADKLQSLAASHMLGQVFMCKSDFDSAEEHGLRSFTERRKELGPQDEKTLESVQLVIDIYKAQGDEEEAEGYEIFLSPPEKPQNVVFPDDNLPREKELRSVPALIAPEPIQTPANHRNSRSSLAQRLRHFGRSSQSTLAQSPPATDLHRLSMSRTMTLNDPFQDSDVSAPRQEGMRSFSSRSESSTHERSMSVNDEDSVTTPSSGKLERSSSSRTMEPTYLAIAQLCVERKFDRAVKVAIQYLDTYRSNVMIIRKAELKENIRRGTGQGLASTGRGYAPLHFFCELKEEHAEEVNLLIKHGVDVNAIAHQAGYTQSNPKDPFTALQLATERGHSTITGLLLAADGIKTDVRDPEGFTPLMVACRKGYHTIVKQLLDFPLPTEFPPTWYGNTLLHDAARRCDPVLVEMLLDREPDIDARDRFGKTALMHAVIKIDIPDPIEKKKRSRGRHRTVQILLEAGADSTLKDNRTGMTIRDYALKEGDIELLARLDQAPRRGVSELLA</sequence>
<dbReference type="PROSITE" id="PS50005">
    <property type="entry name" value="TPR"/>
    <property type="match status" value="1"/>
</dbReference>
<evidence type="ECO:0000313" key="6">
    <source>
        <dbReference type="EMBL" id="KIX09677.1"/>
    </source>
</evidence>
<dbReference type="AlphaFoldDB" id="A0A0D2G4N8"/>
<feature type="repeat" description="ANK" evidence="3">
    <location>
        <begin position="687"/>
        <end position="721"/>
    </location>
</feature>
<dbReference type="HOGENOM" id="CLU_319335_0_0_1"/>
<reference evidence="6 7" key="1">
    <citation type="submission" date="2015-01" db="EMBL/GenBank/DDBJ databases">
        <title>The Genome Sequence of Rhinocladiella mackenzie CBS 650.93.</title>
        <authorList>
            <consortium name="The Broad Institute Genomics Platform"/>
            <person name="Cuomo C."/>
            <person name="de Hoog S."/>
            <person name="Gorbushina A."/>
            <person name="Stielow B."/>
            <person name="Teixiera M."/>
            <person name="Abouelleil A."/>
            <person name="Chapman S.B."/>
            <person name="Priest M."/>
            <person name="Young S.K."/>
            <person name="Wortman J."/>
            <person name="Nusbaum C."/>
            <person name="Birren B."/>
        </authorList>
    </citation>
    <scope>NUCLEOTIDE SEQUENCE [LARGE SCALE GENOMIC DNA]</scope>
    <source>
        <strain evidence="6 7">CBS 650.93</strain>
    </source>
</reference>
<feature type="region of interest" description="Disordered" evidence="5">
    <location>
        <begin position="283"/>
        <end position="305"/>
    </location>
</feature>
<keyword evidence="7" id="KW-1185">Reference proteome</keyword>
<proteinExistence type="predicted"/>
<protein>
    <submittedName>
        <fullName evidence="6">Rhinocladiella mackenziei CBS 650.93 unplaced genomic scaffold supercont1.1, whole genome shotgun sequence</fullName>
    </submittedName>
</protein>
<dbReference type="Gene3D" id="1.25.40.10">
    <property type="entry name" value="Tetratricopeptide repeat domain"/>
    <property type="match status" value="1"/>
</dbReference>
<keyword evidence="4" id="KW-0802">TPR repeat</keyword>
<dbReference type="STRING" id="1442369.A0A0D2G4N8"/>
<feature type="repeat" description="ANK" evidence="3">
    <location>
        <begin position="800"/>
        <end position="832"/>
    </location>
</feature>
<dbReference type="OrthoDB" id="20872at2759"/>
<feature type="repeat" description="ANK" evidence="3">
    <location>
        <begin position="766"/>
        <end position="788"/>
    </location>
</feature>
<feature type="repeat" description="TPR" evidence="4">
    <location>
        <begin position="315"/>
        <end position="348"/>
    </location>
</feature>
<dbReference type="SUPFAM" id="SSF48452">
    <property type="entry name" value="TPR-like"/>
    <property type="match status" value="1"/>
</dbReference>
<organism evidence="6 7">
    <name type="scientific">Rhinocladiella mackenziei CBS 650.93</name>
    <dbReference type="NCBI Taxonomy" id="1442369"/>
    <lineage>
        <taxon>Eukaryota</taxon>
        <taxon>Fungi</taxon>
        <taxon>Dikarya</taxon>
        <taxon>Ascomycota</taxon>
        <taxon>Pezizomycotina</taxon>
        <taxon>Eurotiomycetes</taxon>
        <taxon>Chaetothyriomycetidae</taxon>
        <taxon>Chaetothyriales</taxon>
        <taxon>Herpotrichiellaceae</taxon>
        <taxon>Rhinocladiella</taxon>
    </lineage>
</organism>
<dbReference type="VEuPathDB" id="FungiDB:Z518_00758"/>